<keyword evidence="1" id="KW-0472">Membrane</keyword>
<keyword evidence="1" id="KW-1133">Transmembrane helix</keyword>
<organism evidence="2 3">
    <name type="scientific">Haloferax elongans ATCC BAA-1513</name>
    <dbReference type="NCBI Taxonomy" id="1230453"/>
    <lineage>
        <taxon>Archaea</taxon>
        <taxon>Methanobacteriati</taxon>
        <taxon>Methanobacteriota</taxon>
        <taxon>Stenosarchaea group</taxon>
        <taxon>Halobacteria</taxon>
        <taxon>Halobacteriales</taxon>
        <taxon>Haloferacaceae</taxon>
        <taxon>Haloferax</taxon>
    </lineage>
</organism>
<reference evidence="2 3" key="1">
    <citation type="journal article" date="2014" name="PLoS Genet.">
        <title>Phylogenetically driven sequencing of extremely halophilic archaea reveals strategies for static and dynamic osmo-response.</title>
        <authorList>
            <person name="Becker E.A."/>
            <person name="Seitzer P.M."/>
            <person name="Tritt A."/>
            <person name="Larsen D."/>
            <person name="Krusor M."/>
            <person name="Yao A.I."/>
            <person name="Wu D."/>
            <person name="Madern D."/>
            <person name="Eisen J.A."/>
            <person name="Darling A.E."/>
            <person name="Facciotti M.T."/>
        </authorList>
    </citation>
    <scope>NUCLEOTIDE SEQUENCE [LARGE SCALE GENOMIC DNA]</scope>
    <source>
        <strain evidence="2 3">ATCC BAA-1513</strain>
    </source>
</reference>
<keyword evidence="1" id="KW-0812">Transmembrane</keyword>
<dbReference type="EMBL" id="AOLK01000020">
    <property type="protein sequence ID" value="ELZ84428.1"/>
    <property type="molecule type" value="Genomic_DNA"/>
</dbReference>
<proteinExistence type="predicted"/>
<evidence type="ECO:0000256" key="1">
    <source>
        <dbReference type="SAM" id="Phobius"/>
    </source>
</evidence>
<comment type="caution">
    <text evidence="2">The sequence shown here is derived from an EMBL/GenBank/DDBJ whole genome shotgun (WGS) entry which is preliminary data.</text>
</comment>
<dbReference type="Proteomes" id="UP000011612">
    <property type="component" value="Unassembled WGS sequence"/>
</dbReference>
<protein>
    <submittedName>
        <fullName evidence="2">Uncharacterized protein</fullName>
    </submittedName>
</protein>
<evidence type="ECO:0000313" key="3">
    <source>
        <dbReference type="Proteomes" id="UP000011612"/>
    </source>
</evidence>
<evidence type="ECO:0000313" key="2">
    <source>
        <dbReference type="EMBL" id="ELZ84428.1"/>
    </source>
</evidence>
<sequence>MLDDVRRRLRKGAFGVGSLAVVVGVSGSSDVAFGLGFVAVALLLIDEKLTTSTWLPWGGW</sequence>
<gene>
    <name evidence="2" type="ORF">C453_12816</name>
</gene>
<dbReference type="STRING" id="1230453.C453_12816"/>
<accession>M0HKV8</accession>
<dbReference type="AlphaFoldDB" id="M0HKV8"/>
<feature type="transmembrane region" description="Helical" evidence="1">
    <location>
        <begin position="12"/>
        <end position="45"/>
    </location>
</feature>
<dbReference type="RefSeq" id="WP_008324988.1">
    <property type="nucleotide sequence ID" value="NZ_AOLK01000020.1"/>
</dbReference>
<name>M0HKV8_HALEO</name>
<keyword evidence="3" id="KW-1185">Reference proteome</keyword>
<dbReference type="PATRIC" id="fig|1230453.4.peg.2534"/>